<accession>A0A498I472</accession>
<comment type="caution">
    <text evidence="1">The sequence shown here is derived from an EMBL/GenBank/DDBJ whole genome shotgun (WGS) entry which is preliminary data.</text>
</comment>
<dbReference type="AlphaFoldDB" id="A0A498I472"/>
<evidence type="ECO:0000313" key="2">
    <source>
        <dbReference type="Proteomes" id="UP000290289"/>
    </source>
</evidence>
<organism evidence="1 2">
    <name type="scientific">Malus domestica</name>
    <name type="common">Apple</name>
    <name type="synonym">Pyrus malus</name>
    <dbReference type="NCBI Taxonomy" id="3750"/>
    <lineage>
        <taxon>Eukaryota</taxon>
        <taxon>Viridiplantae</taxon>
        <taxon>Streptophyta</taxon>
        <taxon>Embryophyta</taxon>
        <taxon>Tracheophyta</taxon>
        <taxon>Spermatophyta</taxon>
        <taxon>Magnoliopsida</taxon>
        <taxon>eudicotyledons</taxon>
        <taxon>Gunneridae</taxon>
        <taxon>Pentapetalae</taxon>
        <taxon>rosids</taxon>
        <taxon>fabids</taxon>
        <taxon>Rosales</taxon>
        <taxon>Rosaceae</taxon>
        <taxon>Amygdaloideae</taxon>
        <taxon>Maleae</taxon>
        <taxon>Malus</taxon>
    </lineage>
</organism>
<dbReference type="EMBL" id="RDQH01000340">
    <property type="protein sequence ID" value="RXH78020.1"/>
    <property type="molecule type" value="Genomic_DNA"/>
</dbReference>
<keyword evidence="2" id="KW-1185">Reference proteome</keyword>
<sequence>MYTDIFPLMFNYSGEPMVSFWGLNKFIRFTCPPCRKERGGGWRMSRAMGLAGQGRKALKQFNLLRALQSEIQYELSSNPFQQKRFQQNNSEHFQTNPLAIIFY</sequence>
<dbReference type="Proteomes" id="UP000290289">
    <property type="component" value="Chromosome 14"/>
</dbReference>
<reference evidence="1 2" key="1">
    <citation type="submission" date="2018-10" db="EMBL/GenBank/DDBJ databases">
        <title>A high-quality apple genome assembly.</title>
        <authorList>
            <person name="Hu J."/>
        </authorList>
    </citation>
    <scope>NUCLEOTIDE SEQUENCE [LARGE SCALE GENOMIC DNA]</scope>
    <source>
        <strain evidence="2">cv. HFTH1</strain>
        <tissue evidence="1">Young leaf</tissue>
    </source>
</reference>
<name>A0A498I472_MALDO</name>
<proteinExistence type="predicted"/>
<protein>
    <submittedName>
        <fullName evidence="1">Uncharacterized protein</fullName>
    </submittedName>
</protein>
<gene>
    <name evidence="1" type="ORF">DVH24_039991</name>
</gene>
<evidence type="ECO:0000313" key="1">
    <source>
        <dbReference type="EMBL" id="RXH78020.1"/>
    </source>
</evidence>